<dbReference type="Pfam" id="PF00496">
    <property type="entry name" value="SBP_bac_5"/>
    <property type="match status" value="1"/>
</dbReference>
<dbReference type="RefSeq" id="WP_111537880.1">
    <property type="nucleotide sequence ID" value="NZ_QKZL01000012.1"/>
</dbReference>
<dbReference type="InterPro" id="IPR030678">
    <property type="entry name" value="Peptide/Ni-bd"/>
</dbReference>
<comment type="caution">
    <text evidence="7">The sequence shown here is derived from an EMBL/GenBank/DDBJ whole genome shotgun (WGS) entry which is preliminary data.</text>
</comment>
<feature type="chain" id="PRO_5015921217" evidence="5">
    <location>
        <begin position="23"/>
        <end position="518"/>
    </location>
</feature>
<evidence type="ECO:0000259" key="6">
    <source>
        <dbReference type="Pfam" id="PF00496"/>
    </source>
</evidence>
<gene>
    <name evidence="7" type="ORF">LX81_02775</name>
</gene>
<evidence type="ECO:0000256" key="5">
    <source>
        <dbReference type="SAM" id="SignalP"/>
    </source>
</evidence>
<proteinExistence type="inferred from homology"/>
<dbReference type="OrthoDB" id="9803988at2"/>
<organism evidence="7 8">
    <name type="scientific">Palleronia aestuarii</name>
    <dbReference type="NCBI Taxonomy" id="568105"/>
    <lineage>
        <taxon>Bacteria</taxon>
        <taxon>Pseudomonadati</taxon>
        <taxon>Pseudomonadota</taxon>
        <taxon>Alphaproteobacteria</taxon>
        <taxon>Rhodobacterales</taxon>
        <taxon>Roseobacteraceae</taxon>
        <taxon>Palleronia</taxon>
    </lineage>
</organism>
<keyword evidence="4 5" id="KW-0732">Signal</keyword>
<dbReference type="InterPro" id="IPR000914">
    <property type="entry name" value="SBP_5_dom"/>
</dbReference>
<protein>
    <submittedName>
        <fullName evidence="7">Peptide/nickel transport system substrate-binding protein</fullName>
    </submittedName>
</protein>
<accession>A0A2W7NDV1</accession>
<dbReference type="PANTHER" id="PTHR30290">
    <property type="entry name" value="PERIPLASMIC BINDING COMPONENT OF ABC TRANSPORTER"/>
    <property type="match status" value="1"/>
</dbReference>
<dbReference type="GO" id="GO:0043190">
    <property type="term" value="C:ATP-binding cassette (ABC) transporter complex"/>
    <property type="evidence" value="ECO:0007669"/>
    <property type="project" value="InterPro"/>
</dbReference>
<name>A0A2W7NDV1_9RHOB</name>
<feature type="domain" description="Solute-binding protein family 5" evidence="6">
    <location>
        <begin position="67"/>
        <end position="431"/>
    </location>
</feature>
<reference evidence="7 8" key="1">
    <citation type="submission" date="2018-06" db="EMBL/GenBank/DDBJ databases">
        <title>Genomic Encyclopedia of Archaeal and Bacterial Type Strains, Phase II (KMG-II): from individual species to whole genera.</title>
        <authorList>
            <person name="Goeker M."/>
        </authorList>
    </citation>
    <scope>NUCLEOTIDE SEQUENCE [LARGE SCALE GENOMIC DNA]</scope>
    <source>
        <strain evidence="7 8">DSM 22009</strain>
    </source>
</reference>
<feature type="signal peptide" evidence="5">
    <location>
        <begin position="1"/>
        <end position="22"/>
    </location>
</feature>
<dbReference type="Gene3D" id="3.40.190.10">
    <property type="entry name" value="Periplasmic binding protein-like II"/>
    <property type="match status" value="1"/>
</dbReference>
<sequence length="518" mass="58251">MRYTAIAFASALALGVPAAVEAQSRYVHANNSAYDTLDPHTVFDVARVATRLNFYDGLYRWVDNPPELIPWLATEHTVSEDGLTWTFTLRDDVAFHDGTMMTAEDVVYSMERMLALASGAGALFQPMLEPGATQAVDEHTVSFTLKEPSAIFASLVPDILVVNSALLKENEVDDDWGQAYLTDNVAGSGSYILQRYDPAIGFIGERNADHFAGWGERYYDEIEFRTVLETNTRIQGLMRGDYQGLDGYLAPDQVKRLRSDEDVQILEEESMRVYHIAMHNGRPPLDDLNFRMAMNHAFDYEGYINAIMQGTVVRNPTIVPGNLWGVPDVAGYEFDLEKAQEYLDAYKAEHGDDIRTLNIGTLAGFAETEQAAALMQNGLAQLGIDVEIASAPWPVISSNMRNPETMPDMVPYWKSTYYADPNNWIGEQYGSRYAPTRNVSDYHNAEVDKRLEEALLTTDQEERDRLYKEAGQIVYDDAAGIWIYNTKWYGPYADSVEGIRFSPVGNGQDMRWAYPAEE</sequence>
<dbReference type="Gene3D" id="3.90.76.10">
    <property type="entry name" value="Dipeptide-binding Protein, Domain 1"/>
    <property type="match status" value="1"/>
</dbReference>
<dbReference type="GO" id="GO:0015833">
    <property type="term" value="P:peptide transport"/>
    <property type="evidence" value="ECO:0007669"/>
    <property type="project" value="TreeGrafter"/>
</dbReference>
<keyword evidence="8" id="KW-1185">Reference proteome</keyword>
<evidence type="ECO:0000313" key="8">
    <source>
        <dbReference type="Proteomes" id="UP000248916"/>
    </source>
</evidence>
<comment type="subcellular location">
    <subcellularLocation>
        <location evidence="1">Periplasm</location>
    </subcellularLocation>
</comment>
<dbReference type="AlphaFoldDB" id="A0A2W7NDV1"/>
<dbReference type="Gene3D" id="3.10.105.10">
    <property type="entry name" value="Dipeptide-binding Protein, Domain 3"/>
    <property type="match status" value="1"/>
</dbReference>
<dbReference type="GO" id="GO:1904680">
    <property type="term" value="F:peptide transmembrane transporter activity"/>
    <property type="evidence" value="ECO:0007669"/>
    <property type="project" value="TreeGrafter"/>
</dbReference>
<keyword evidence="3" id="KW-0813">Transport</keyword>
<dbReference type="SUPFAM" id="SSF53850">
    <property type="entry name" value="Periplasmic binding protein-like II"/>
    <property type="match status" value="1"/>
</dbReference>
<dbReference type="PANTHER" id="PTHR30290:SF9">
    <property type="entry name" value="OLIGOPEPTIDE-BINDING PROTEIN APPA"/>
    <property type="match status" value="1"/>
</dbReference>
<dbReference type="GO" id="GO:0030288">
    <property type="term" value="C:outer membrane-bounded periplasmic space"/>
    <property type="evidence" value="ECO:0007669"/>
    <property type="project" value="UniProtKB-ARBA"/>
</dbReference>
<dbReference type="EMBL" id="QKZL01000012">
    <property type="protein sequence ID" value="PZX14924.1"/>
    <property type="molecule type" value="Genomic_DNA"/>
</dbReference>
<comment type="similarity">
    <text evidence="2">Belongs to the bacterial solute-binding protein 5 family.</text>
</comment>
<evidence type="ECO:0000256" key="4">
    <source>
        <dbReference type="ARBA" id="ARBA00022729"/>
    </source>
</evidence>
<dbReference type="InterPro" id="IPR039424">
    <property type="entry name" value="SBP_5"/>
</dbReference>
<evidence type="ECO:0000256" key="1">
    <source>
        <dbReference type="ARBA" id="ARBA00004418"/>
    </source>
</evidence>
<evidence type="ECO:0000256" key="2">
    <source>
        <dbReference type="ARBA" id="ARBA00005695"/>
    </source>
</evidence>
<dbReference type="CDD" id="cd08512">
    <property type="entry name" value="PBP2_NikA_DppA_OppA_like_7"/>
    <property type="match status" value="1"/>
</dbReference>
<dbReference type="Proteomes" id="UP000248916">
    <property type="component" value="Unassembled WGS sequence"/>
</dbReference>
<evidence type="ECO:0000313" key="7">
    <source>
        <dbReference type="EMBL" id="PZX14924.1"/>
    </source>
</evidence>
<dbReference type="PIRSF" id="PIRSF002741">
    <property type="entry name" value="MppA"/>
    <property type="match status" value="1"/>
</dbReference>
<evidence type="ECO:0000256" key="3">
    <source>
        <dbReference type="ARBA" id="ARBA00022448"/>
    </source>
</evidence>